<dbReference type="EMBL" id="PDJI01000004">
    <property type="protein sequence ID" value="PFG40916.1"/>
    <property type="molecule type" value="Genomic_DNA"/>
</dbReference>
<name>A0A2A9EQP0_9MICO</name>
<accession>A0A2A9EQP0</accession>
<keyword evidence="3" id="KW-1185">Reference proteome</keyword>
<organism evidence="2 3">
    <name type="scientific">Georgenia soli</name>
    <dbReference type="NCBI Taxonomy" id="638953"/>
    <lineage>
        <taxon>Bacteria</taxon>
        <taxon>Bacillati</taxon>
        <taxon>Actinomycetota</taxon>
        <taxon>Actinomycetes</taxon>
        <taxon>Micrococcales</taxon>
        <taxon>Bogoriellaceae</taxon>
        <taxon>Georgenia</taxon>
    </lineage>
</organism>
<evidence type="ECO:0000259" key="1">
    <source>
        <dbReference type="Pfam" id="PF07883"/>
    </source>
</evidence>
<dbReference type="Pfam" id="PF07883">
    <property type="entry name" value="Cupin_2"/>
    <property type="match status" value="1"/>
</dbReference>
<feature type="domain" description="Cupin type-2" evidence="1">
    <location>
        <begin position="35"/>
        <end position="94"/>
    </location>
</feature>
<dbReference type="OrthoDB" id="122936at2"/>
<dbReference type="InterPro" id="IPR014710">
    <property type="entry name" value="RmlC-like_jellyroll"/>
</dbReference>
<comment type="caution">
    <text evidence="2">The sequence shown here is derived from an EMBL/GenBank/DDBJ whole genome shotgun (WGS) entry which is preliminary data.</text>
</comment>
<sequence>MLVIDLSTGGTDGGRLHQLEGRGCEAGVSLIFTSTAEPGAGPYLHKHPYAVTFVIHAGRASFTVGDQELVGSADQVIVVPGFTPHKFAVLGPEPFWSTNIHASNTFVTEWLEGPRATLL</sequence>
<dbReference type="Proteomes" id="UP000222106">
    <property type="component" value="Unassembled WGS sequence"/>
</dbReference>
<dbReference type="RefSeq" id="WP_098484750.1">
    <property type="nucleotide sequence ID" value="NZ_PDJI01000004.1"/>
</dbReference>
<dbReference type="AlphaFoldDB" id="A0A2A9EQP0"/>
<evidence type="ECO:0000313" key="2">
    <source>
        <dbReference type="EMBL" id="PFG40916.1"/>
    </source>
</evidence>
<gene>
    <name evidence="2" type="ORF">ATJ97_3458</name>
</gene>
<dbReference type="Gene3D" id="2.60.120.10">
    <property type="entry name" value="Jelly Rolls"/>
    <property type="match status" value="1"/>
</dbReference>
<dbReference type="InterPro" id="IPR011051">
    <property type="entry name" value="RmlC_Cupin_sf"/>
</dbReference>
<dbReference type="InterPro" id="IPR013096">
    <property type="entry name" value="Cupin_2"/>
</dbReference>
<protein>
    <submittedName>
        <fullName evidence="2">Cupin domain-containing protein</fullName>
    </submittedName>
</protein>
<reference evidence="2 3" key="1">
    <citation type="submission" date="2017-10" db="EMBL/GenBank/DDBJ databases">
        <title>Sequencing the genomes of 1000 actinobacteria strains.</title>
        <authorList>
            <person name="Klenk H.-P."/>
        </authorList>
    </citation>
    <scope>NUCLEOTIDE SEQUENCE [LARGE SCALE GENOMIC DNA]</scope>
    <source>
        <strain evidence="2 3">DSM 21838</strain>
    </source>
</reference>
<proteinExistence type="predicted"/>
<evidence type="ECO:0000313" key="3">
    <source>
        <dbReference type="Proteomes" id="UP000222106"/>
    </source>
</evidence>
<dbReference type="SUPFAM" id="SSF51182">
    <property type="entry name" value="RmlC-like cupins"/>
    <property type="match status" value="1"/>
</dbReference>